<evidence type="ECO:0000313" key="3">
    <source>
        <dbReference type="EMBL" id="TDR87169.1"/>
    </source>
</evidence>
<evidence type="ECO:0000259" key="2">
    <source>
        <dbReference type="Pfam" id="PF13474"/>
    </source>
</evidence>
<keyword evidence="4" id="KW-1185">Reference proteome</keyword>
<accession>A0A4V3DX35</accession>
<dbReference type="AlphaFoldDB" id="A0A4V3DX35"/>
<comment type="caution">
    <text evidence="3">The sequence shown here is derived from an EMBL/GenBank/DDBJ whole genome shotgun (WGS) entry which is preliminary data.</text>
</comment>
<evidence type="ECO:0000256" key="1">
    <source>
        <dbReference type="SAM" id="MobiDB-lite"/>
    </source>
</evidence>
<dbReference type="Pfam" id="PF13474">
    <property type="entry name" value="SnoaL_3"/>
    <property type="match status" value="1"/>
</dbReference>
<dbReference type="EMBL" id="SNZR01000016">
    <property type="protein sequence ID" value="TDR87169.1"/>
    <property type="molecule type" value="Genomic_DNA"/>
</dbReference>
<dbReference type="GO" id="GO:0016853">
    <property type="term" value="F:isomerase activity"/>
    <property type="evidence" value="ECO:0007669"/>
    <property type="project" value="UniProtKB-KW"/>
</dbReference>
<keyword evidence="3" id="KW-0413">Isomerase</keyword>
<dbReference type="Proteomes" id="UP000295122">
    <property type="component" value="Unassembled WGS sequence"/>
</dbReference>
<feature type="domain" description="SnoaL-like" evidence="2">
    <location>
        <begin position="24"/>
        <end position="139"/>
    </location>
</feature>
<gene>
    <name evidence="3" type="ORF">EV668_4249</name>
</gene>
<dbReference type="RefSeq" id="WP_133773860.1">
    <property type="nucleotide sequence ID" value="NZ_SNZR01000016.1"/>
</dbReference>
<protein>
    <submittedName>
        <fullName evidence="3">Ketosteroid isomerase-like protein</fullName>
    </submittedName>
</protein>
<name>A0A4V3DX35_9HYPH</name>
<dbReference type="InterPro" id="IPR037401">
    <property type="entry name" value="SnoaL-like"/>
</dbReference>
<evidence type="ECO:0000313" key="4">
    <source>
        <dbReference type="Proteomes" id="UP000295122"/>
    </source>
</evidence>
<organism evidence="3 4">
    <name type="scientific">Enterovirga rhinocerotis</name>
    <dbReference type="NCBI Taxonomy" id="1339210"/>
    <lineage>
        <taxon>Bacteria</taxon>
        <taxon>Pseudomonadati</taxon>
        <taxon>Pseudomonadota</taxon>
        <taxon>Alphaproteobacteria</taxon>
        <taxon>Hyphomicrobiales</taxon>
        <taxon>Methylobacteriaceae</taxon>
        <taxon>Enterovirga</taxon>
    </lineage>
</organism>
<dbReference type="InterPro" id="IPR032710">
    <property type="entry name" value="NTF2-like_dom_sf"/>
</dbReference>
<dbReference type="OrthoDB" id="8375282at2"/>
<proteinExistence type="predicted"/>
<dbReference type="SUPFAM" id="SSF54427">
    <property type="entry name" value="NTF2-like"/>
    <property type="match status" value="1"/>
</dbReference>
<dbReference type="Gene3D" id="3.10.450.50">
    <property type="match status" value="1"/>
</dbReference>
<feature type="region of interest" description="Disordered" evidence="1">
    <location>
        <begin position="1"/>
        <end position="22"/>
    </location>
</feature>
<reference evidence="3 4" key="1">
    <citation type="submission" date="2019-03" db="EMBL/GenBank/DDBJ databases">
        <title>Genomic Encyclopedia of Type Strains, Phase IV (KMG-IV): sequencing the most valuable type-strain genomes for metagenomic binning, comparative biology and taxonomic classification.</title>
        <authorList>
            <person name="Goeker M."/>
        </authorList>
    </citation>
    <scope>NUCLEOTIDE SEQUENCE [LARGE SCALE GENOMIC DNA]</scope>
    <source>
        <strain evidence="3 4">DSM 25903</strain>
    </source>
</reference>
<sequence length="153" mass="17486">MVQPISEAITGAEPNDDPGTPEGALTEFYRAFNERDAELMARNWIDGDEAAMDNPLGGIKRGWNEIRQVYERIFGGRARVRVAFHDYTLHLAGESFLAVGRERGTFKTDDTELCLAIRTSRWFRLVDGRWRQIHHHGSIEDPELLARYQAAVR</sequence>